<keyword evidence="1" id="KW-0808">Transferase</keyword>
<organism evidence="1 2">
    <name type="scientific">Agromyces protaetiae</name>
    <dbReference type="NCBI Taxonomy" id="2509455"/>
    <lineage>
        <taxon>Bacteria</taxon>
        <taxon>Bacillati</taxon>
        <taxon>Actinomycetota</taxon>
        <taxon>Actinomycetes</taxon>
        <taxon>Micrococcales</taxon>
        <taxon>Microbacteriaceae</taxon>
        <taxon>Agromyces</taxon>
    </lineage>
</organism>
<dbReference type="PANTHER" id="PTHR12526">
    <property type="entry name" value="GLYCOSYLTRANSFERASE"/>
    <property type="match status" value="1"/>
</dbReference>
<dbReference type="EMBL" id="CP035491">
    <property type="protein sequence ID" value="QAY74714.1"/>
    <property type="molecule type" value="Genomic_DNA"/>
</dbReference>
<dbReference type="GO" id="GO:0016740">
    <property type="term" value="F:transferase activity"/>
    <property type="evidence" value="ECO:0007669"/>
    <property type="project" value="UniProtKB-KW"/>
</dbReference>
<dbReference type="KEGG" id="agf:ET445_16595"/>
<gene>
    <name evidence="1" type="ORF">ET445_16595</name>
</gene>
<reference evidence="1 2" key="1">
    <citation type="submission" date="2019-01" db="EMBL/GenBank/DDBJ databases">
        <title>Genome sequencing of strain FW100M-8.</title>
        <authorList>
            <person name="Heo J."/>
            <person name="Kim S.-J."/>
            <person name="Kim J.-S."/>
            <person name="Hong S.-B."/>
            <person name="Kwon S.-W."/>
        </authorList>
    </citation>
    <scope>NUCLEOTIDE SEQUENCE [LARGE SCALE GENOMIC DNA]</scope>
    <source>
        <strain evidence="1 2">FW100M-8</strain>
    </source>
</reference>
<dbReference type="CDD" id="cd03801">
    <property type="entry name" value="GT4_PimA-like"/>
    <property type="match status" value="1"/>
</dbReference>
<dbReference type="PANTHER" id="PTHR12526:SF637">
    <property type="entry name" value="GLYCOSYLTRANSFERASE EPSF-RELATED"/>
    <property type="match status" value="1"/>
</dbReference>
<dbReference type="Pfam" id="PF13692">
    <property type="entry name" value="Glyco_trans_1_4"/>
    <property type="match status" value="1"/>
</dbReference>
<dbReference type="OrthoDB" id="3371840at2"/>
<name>A0A4P6FFI0_9MICO</name>
<accession>A0A4P6FFI0</accession>
<dbReference type="Proteomes" id="UP000291259">
    <property type="component" value="Chromosome"/>
</dbReference>
<evidence type="ECO:0000313" key="2">
    <source>
        <dbReference type="Proteomes" id="UP000291259"/>
    </source>
</evidence>
<evidence type="ECO:0000313" key="1">
    <source>
        <dbReference type="EMBL" id="QAY74714.1"/>
    </source>
</evidence>
<keyword evidence="2" id="KW-1185">Reference proteome</keyword>
<dbReference type="AlphaFoldDB" id="A0A4P6FFI0"/>
<dbReference type="SUPFAM" id="SSF53756">
    <property type="entry name" value="UDP-Glycosyltransferase/glycogen phosphorylase"/>
    <property type="match status" value="1"/>
</dbReference>
<proteinExistence type="predicted"/>
<protein>
    <submittedName>
        <fullName evidence="1">Glycosyltransferase</fullName>
    </submittedName>
</protein>
<dbReference type="Gene3D" id="3.40.50.2000">
    <property type="entry name" value="Glycogen Phosphorylase B"/>
    <property type="match status" value="1"/>
</dbReference>
<sequence>MMSRAGRGVLRVWDEARTSHFELLESMSGSRFIYRTQNYSFDQNRADSIGAERRGVLRTAFLILRGRYSVLELNEPTMIRIWPALGLYSTAFRIARRFSRERKRAVLYAIDNLDLLASIRKKVPRPWTGFAVATARLMMRYLISTFDRIAFGSEGAKVAYLQVAGGILAQKETRLVPQVPARCACAYTAEMAKNPGSVLFVGSLEQRKGIRQLLEAWPIVVGDLPNATLTIVGTGPLEQEVREWARDHDVEFVHDPARERVHFEFARAECVVLLSQPADYWREQIGLPIVEGLAHGCRVVASEQTGIASWLKESGHTIVSSAARGNEVARAIEAAVARDDLAEEILAQLPKRHTRLDADEWLTS</sequence>